<dbReference type="RefSeq" id="WP_182303007.1">
    <property type="nucleotide sequence ID" value="NZ_CP041969.1"/>
</dbReference>
<dbReference type="KEGG" id="cchl:FPL14_11100"/>
<proteinExistence type="predicted"/>
<dbReference type="EMBL" id="CP041969">
    <property type="protein sequence ID" value="QMV41668.1"/>
    <property type="molecule type" value="Genomic_DNA"/>
</dbReference>
<keyword evidence="4" id="KW-1185">Reference proteome</keyword>
<dbReference type="InterPro" id="IPR028098">
    <property type="entry name" value="Glyco_trans_4-like_N"/>
</dbReference>
<feature type="domain" description="Glycosyl transferase family 1" evidence="1">
    <location>
        <begin position="288"/>
        <end position="386"/>
    </location>
</feature>
<accession>A0A7G5BXI4</accession>
<dbReference type="Pfam" id="PF13439">
    <property type="entry name" value="Glyco_transf_4"/>
    <property type="match status" value="1"/>
</dbReference>
<name>A0A7G5BXI4_9BACL</name>
<organism evidence="3 4">
    <name type="scientific">Cohnella cholangitidis</name>
    <dbReference type="NCBI Taxonomy" id="2598458"/>
    <lineage>
        <taxon>Bacteria</taxon>
        <taxon>Bacillati</taxon>
        <taxon>Bacillota</taxon>
        <taxon>Bacilli</taxon>
        <taxon>Bacillales</taxon>
        <taxon>Paenibacillaceae</taxon>
        <taxon>Cohnella</taxon>
    </lineage>
</organism>
<evidence type="ECO:0000259" key="1">
    <source>
        <dbReference type="Pfam" id="PF00534"/>
    </source>
</evidence>
<dbReference type="Gene3D" id="3.40.50.720">
    <property type="entry name" value="NAD(P)-binding Rossmann-like Domain"/>
    <property type="match status" value="1"/>
</dbReference>
<evidence type="ECO:0000313" key="4">
    <source>
        <dbReference type="Proteomes" id="UP000515679"/>
    </source>
</evidence>
<evidence type="ECO:0000313" key="3">
    <source>
        <dbReference type="EMBL" id="QMV41668.1"/>
    </source>
</evidence>
<dbReference type="Gene3D" id="3.40.50.2000">
    <property type="entry name" value="Glycogen Phosphorylase B"/>
    <property type="match status" value="2"/>
</dbReference>
<dbReference type="SUPFAM" id="SSF53756">
    <property type="entry name" value="UDP-Glycosyltransferase/glycogen phosphorylase"/>
    <property type="match status" value="1"/>
</dbReference>
<dbReference type="PANTHER" id="PTHR12526:SF630">
    <property type="entry name" value="GLYCOSYLTRANSFERASE"/>
    <property type="match status" value="1"/>
</dbReference>
<dbReference type="PANTHER" id="PTHR12526">
    <property type="entry name" value="GLYCOSYLTRANSFERASE"/>
    <property type="match status" value="1"/>
</dbReference>
<feature type="domain" description="Glycosyltransferase subfamily 4-like N-terminal" evidence="2">
    <location>
        <begin position="91"/>
        <end position="213"/>
    </location>
</feature>
<protein>
    <submittedName>
        <fullName evidence="3">Glycosyltransferase</fullName>
    </submittedName>
</protein>
<dbReference type="GO" id="GO:0016757">
    <property type="term" value="F:glycosyltransferase activity"/>
    <property type="evidence" value="ECO:0007669"/>
    <property type="project" value="InterPro"/>
</dbReference>
<sequence length="693" mass="79149">MEKELVRKIVHINTNDSLGGAAKVAQSLMFRQNSDSIRASMLVGFKQSSYPYSFPFDIRRNELEATNLQQQGLLDYEFEGSYELIHNQLVEEADVLHLHNLHSYYFHPLSLRKLASSKPTVWTLHDMHALTGHCAHSFLCEKWKSGCDGCPDLNTYPKIQVDSAHLLWKEKKRMYEQTPLQIVVPSQWLKAKVESSILSQYKTHLIYNGIDTEFFNPELTKSLRKEIRDRYGIGEQAIVIGLSAHGGLSNPYKGGAYAERVIQYCEEKYDEFYFLNIGATGESKRGKMINTGYISSAQELRDLYSILDLFLYTSVADNCPLVILEAMSMGIPIVSFGTGGIPELVRDGVDGYIAATHDVSQMIDLVSSLIEDRERQVLFSRNSRNRASDLFSLRKMAEAYEKVYDDATLEFPFTPLKIAKPSRSSASLTETTKKRRLLIYYSQVDSCDRIGNPLMKLPLNFEDRFAVEFLTENQMMNVKIEDTDLIWPISPEVQINPDLLPSILYNLSNQDFIWTNLGLKRNNGAGFHRSFHIDTVVERNLVRVSTEHLGSIVFQGQFFNRNKDRIAKGQSIQTAIDKQSRYNVELASRSLVSYAEWLLRGHSQRLTYIYGAGGHTQELLDELEGRIEFKGIIDQDRKLKGKTVRGIPIYHIGDLTHLEIDSILISSASFEDEIYANLKKICTTEVLRLYRPY</sequence>
<reference evidence="3 4" key="1">
    <citation type="submission" date="2019-07" db="EMBL/GenBank/DDBJ databases">
        <authorList>
            <person name="Kim J.K."/>
            <person name="Cheong H.-M."/>
            <person name="Choi Y."/>
            <person name="Hwang K.J."/>
            <person name="Lee S."/>
            <person name="Choi C."/>
        </authorList>
    </citation>
    <scope>NUCLEOTIDE SEQUENCE [LARGE SCALE GENOMIC DNA]</scope>
    <source>
        <strain evidence="3 4">KS 22</strain>
    </source>
</reference>
<dbReference type="Pfam" id="PF00534">
    <property type="entry name" value="Glycos_transf_1"/>
    <property type="match status" value="1"/>
</dbReference>
<dbReference type="InterPro" id="IPR001296">
    <property type="entry name" value="Glyco_trans_1"/>
</dbReference>
<evidence type="ECO:0000259" key="2">
    <source>
        <dbReference type="Pfam" id="PF13439"/>
    </source>
</evidence>
<dbReference type="AlphaFoldDB" id="A0A7G5BXI4"/>
<dbReference type="Proteomes" id="UP000515679">
    <property type="component" value="Chromosome"/>
</dbReference>
<gene>
    <name evidence="3" type="ORF">FPL14_11100</name>
</gene>
<keyword evidence="3" id="KW-0808">Transferase</keyword>